<accession>A0A8J5VBI5</accession>
<dbReference type="EMBL" id="JAAALK010000287">
    <property type="protein sequence ID" value="KAG8059325.1"/>
    <property type="molecule type" value="Genomic_DNA"/>
</dbReference>
<feature type="compositionally biased region" description="Basic and acidic residues" evidence="1">
    <location>
        <begin position="1"/>
        <end position="10"/>
    </location>
</feature>
<feature type="region of interest" description="Disordered" evidence="1">
    <location>
        <begin position="1"/>
        <end position="49"/>
    </location>
</feature>
<evidence type="ECO:0000256" key="1">
    <source>
        <dbReference type="SAM" id="MobiDB-lite"/>
    </source>
</evidence>
<reference evidence="2" key="1">
    <citation type="journal article" date="2021" name="bioRxiv">
        <title>Whole Genome Assembly and Annotation of Northern Wild Rice, Zizania palustris L., Supports a Whole Genome Duplication in the Zizania Genus.</title>
        <authorList>
            <person name="Haas M."/>
            <person name="Kono T."/>
            <person name="Macchietto M."/>
            <person name="Millas R."/>
            <person name="McGilp L."/>
            <person name="Shao M."/>
            <person name="Duquette J."/>
            <person name="Hirsch C.N."/>
            <person name="Kimball J."/>
        </authorList>
    </citation>
    <scope>NUCLEOTIDE SEQUENCE</scope>
    <source>
        <tissue evidence="2">Fresh leaf tissue</tissue>
    </source>
</reference>
<proteinExistence type="predicted"/>
<protein>
    <submittedName>
        <fullName evidence="2">Uncharacterized protein</fullName>
    </submittedName>
</protein>
<dbReference type="AlphaFoldDB" id="A0A8J5VBI5"/>
<gene>
    <name evidence="2" type="ORF">GUJ93_ZPchr0002g24757</name>
</gene>
<evidence type="ECO:0000313" key="3">
    <source>
        <dbReference type="Proteomes" id="UP000729402"/>
    </source>
</evidence>
<keyword evidence="3" id="KW-1185">Reference proteome</keyword>
<reference evidence="2" key="2">
    <citation type="submission" date="2021-02" db="EMBL/GenBank/DDBJ databases">
        <authorList>
            <person name="Kimball J.A."/>
            <person name="Haas M.W."/>
            <person name="Macchietto M."/>
            <person name="Kono T."/>
            <person name="Duquette J."/>
            <person name="Shao M."/>
        </authorList>
    </citation>
    <scope>NUCLEOTIDE SEQUENCE</scope>
    <source>
        <tissue evidence="2">Fresh leaf tissue</tissue>
    </source>
</reference>
<evidence type="ECO:0000313" key="2">
    <source>
        <dbReference type="EMBL" id="KAG8059325.1"/>
    </source>
</evidence>
<dbReference type="Proteomes" id="UP000729402">
    <property type="component" value="Unassembled WGS sequence"/>
</dbReference>
<name>A0A8J5VBI5_ZIZPA</name>
<sequence length="69" mass="7136">MAREAGDDARGRKRKLGDEVATPSSLRSAGAEDEEDGSASPEIYCYGDGYDNTGSLPASGLLGVRTVVS</sequence>
<organism evidence="2 3">
    <name type="scientific">Zizania palustris</name>
    <name type="common">Northern wild rice</name>
    <dbReference type="NCBI Taxonomy" id="103762"/>
    <lineage>
        <taxon>Eukaryota</taxon>
        <taxon>Viridiplantae</taxon>
        <taxon>Streptophyta</taxon>
        <taxon>Embryophyta</taxon>
        <taxon>Tracheophyta</taxon>
        <taxon>Spermatophyta</taxon>
        <taxon>Magnoliopsida</taxon>
        <taxon>Liliopsida</taxon>
        <taxon>Poales</taxon>
        <taxon>Poaceae</taxon>
        <taxon>BOP clade</taxon>
        <taxon>Oryzoideae</taxon>
        <taxon>Oryzeae</taxon>
        <taxon>Zizaniinae</taxon>
        <taxon>Zizania</taxon>
    </lineage>
</organism>
<comment type="caution">
    <text evidence="2">The sequence shown here is derived from an EMBL/GenBank/DDBJ whole genome shotgun (WGS) entry which is preliminary data.</text>
</comment>